<feature type="region of interest" description="Disordered" evidence="1">
    <location>
        <begin position="123"/>
        <end position="147"/>
    </location>
</feature>
<dbReference type="KEGG" id="pavi:110746529"/>
<evidence type="ECO:0000313" key="3">
    <source>
        <dbReference type="RefSeq" id="XP_021802452.1"/>
    </source>
</evidence>
<feature type="region of interest" description="Disordered" evidence="1">
    <location>
        <begin position="197"/>
        <end position="226"/>
    </location>
</feature>
<feature type="compositionally biased region" description="Basic and acidic residues" evidence="1">
    <location>
        <begin position="197"/>
        <end position="208"/>
    </location>
</feature>
<sequence length="226" mass="25374">MRQGGGSIEAYYNDLQGLWREIDFRRPNEMKCELDIKKYYDIIQEDRVYIFLDGLDDRLDKARSDVLQMSPFPTVEQAYAHVRREDIRQTVMLGAPTPTGVGLVTKGTYRPSRPIPTAHLQLQTAANKTTPPSRSKAPTDGNGCTHCGNPKHTRETCFKLHGYPDWWDGLKARKLAAGGTGRAALVTSDPLVTLIPHEESTSTSEKDSSSFSNSGYSHQGDHWSWY</sequence>
<dbReference type="PANTHER" id="PTHR34222">
    <property type="entry name" value="GAG_PRE-INTEGRS DOMAIN-CONTAINING PROTEIN"/>
    <property type="match status" value="1"/>
</dbReference>
<gene>
    <name evidence="3" type="primary">LOC110746529</name>
</gene>
<protein>
    <submittedName>
        <fullName evidence="3">Uncharacterized protein LOC110746529</fullName>
    </submittedName>
</protein>
<accession>A0A6P5RI47</accession>
<proteinExistence type="predicted"/>
<feature type="compositionally biased region" description="Polar residues" evidence="1">
    <location>
        <begin position="123"/>
        <end position="133"/>
    </location>
</feature>
<dbReference type="Proteomes" id="UP000515124">
    <property type="component" value="Unplaced"/>
</dbReference>
<dbReference type="RefSeq" id="XP_021802452.1">
    <property type="nucleotide sequence ID" value="XM_021946760.1"/>
</dbReference>
<name>A0A6P5RI47_PRUAV</name>
<keyword evidence="2" id="KW-1185">Reference proteome</keyword>
<dbReference type="GeneID" id="110746529"/>
<dbReference type="PANTHER" id="PTHR34222:SF43">
    <property type="entry name" value="RETROTRANSPOSON GAG DOMAIN-CONTAINING PROTEIN"/>
    <property type="match status" value="1"/>
</dbReference>
<dbReference type="AlphaFoldDB" id="A0A6P5RI47"/>
<organism evidence="2 3">
    <name type="scientific">Prunus avium</name>
    <name type="common">Cherry</name>
    <name type="synonym">Cerasus avium</name>
    <dbReference type="NCBI Taxonomy" id="42229"/>
    <lineage>
        <taxon>Eukaryota</taxon>
        <taxon>Viridiplantae</taxon>
        <taxon>Streptophyta</taxon>
        <taxon>Embryophyta</taxon>
        <taxon>Tracheophyta</taxon>
        <taxon>Spermatophyta</taxon>
        <taxon>Magnoliopsida</taxon>
        <taxon>eudicotyledons</taxon>
        <taxon>Gunneridae</taxon>
        <taxon>Pentapetalae</taxon>
        <taxon>rosids</taxon>
        <taxon>fabids</taxon>
        <taxon>Rosales</taxon>
        <taxon>Rosaceae</taxon>
        <taxon>Amygdaloideae</taxon>
        <taxon>Amygdaleae</taxon>
        <taxon>Prunus</taxon>
    </lineage>
</organism>
<evidence type="ECO:0000256" key="1">
    <source>
        <dbReference type="SAM" id="MobiDB-lite"/>
    </source>
</evidence>
<reference evidence="3" key="1">
    <citation type="submission" date="2025-08" db="UniProtKB">
        <authorList>
            <consortium name="RefSeq"/>
        </authorList>
    </citation>
    <scope>IDENTIFICATION</scope>
</reference>
<evidence type="ECO:0000313" key="2">
    <source>
        <dbReference type="Proteomes" id="UP000515124"/>
    </source>
</evidence>